<dbReference type="OrthoDB" id="2708907at2"/>
<dbReference type="RefSeq" id="WP_050351568.1">
    <property type="nucleotide sequence ID" value="NZ_CP073011.1"/>
</dbReference>
<sequence>MERIDILAKITDLEYRLENDELTDQERMEIDKEITRLGTQLNLNKDDKKALKILNKRVWMTYSDIEILQDLGVGKLKIMSHIGIAQDHSTDIDLSNAKSFYKTFYIKNKRLENYHKRFGRVFNPELYD</sequence>
<reference evidence="2" key="1">
    <citation type="submission" date="2015-07" db="EMBL/GenBank/DDBJ databases">
        <title>Fjat-10053 dsm26.</title>
        <authorList>
            <person name="Liu B."/>
            <person name="Wang J."/>
            <person name="Zhu Y."/>
            <person name="Liu G."/>
            <person name="Chen Q."/>
            <person name="Chen Z."/>
            <person name="Lan J."/>
            <person name="Che J."/>
            <person name="Ge C."/>
            <person name="Shi H."/>
            <person name="Pan Z."/>
            <person name="Liu X."/>
        </authorList>
    </citation>
    <scope>NUCLEOTIDE SEQUENCE [LARGE SCALE GENOMIC DNA]</scope>
    <source>
        <strain evidence="2">DSM 26</strain>
    </source>
</reference>
<comment type="caution">
    <text evidence="1">The sequence shown here is derived from an EMBL/GenBank/DDBJ whole genome shotgun (WGS) entry which is preliminary data.</text>
</comment>
<dbReference type="PATRIC" id="fig|1473.5.peg.712"/>
<accession>A0A0L0QKI5</accession>
<dbReference type="AlphaFoldDB" id="A0A0L0QKI5"/>
<evidence type="ECO:0000313" key="2">
    <source>
        <dbReference type="Proteomes" id="UP000036780"/>
    </source>
</evidence>
<protein>
    <submittedName>
        <fullName evidence="1">Uncharacterized protein</fullName>
    </submittedName>
</protein>
<gene>
    <name evidence="1" type="ORF">AFK71_10930</name>
</gene>
<dbReference type="Proteomes" id="UP000036780">
    <property type="component" value="Unassembled WGS sequence"/>
</dbReference>
<keyword evidence="2" id="KW-1185">Reference proteome</keyword>
<proteinExistence type="predicted"/>
<dbReference type="EMBL" id="LGTO01000007">
    <property type="protein sequence ID" value="KNE19066.1"/>
    <property type="molecule type" value="Genomic_DNA"/>
</dbReference>
<dbReference type="GeneID" id="66872083"/>
<name>A0A0L0QKI5_VIRPA</name>
<organism evidence="1 2">
    <name type="scientific">Virgibacillus pantothenticus</name>
    <dbReference type="NCBI Taxonomy" id="1473"/>
    <lineage>
        <taxon>Bacteria</taxon>
        <taxon>Bacillati</taxon>
        <taxon>Bacillota</taxon>
        <taxon>Bacilli</taxon>
        <taxon>Bacillales</taxon>
        <taxon>Bacillaceae</taxon>
        <taxon>Virgibacillus</taxon>
    </lineage>
</organism>
<evidence type="ECO:0000313" key="1">
    <source>
        <dbReference type="EMBL" id="KNE19066.1"/>
    </source>
</evidence>